<dbReference type="EMBL" id="BAAAQN010000052">
    <property type="protein sequence ID" value="GAA2051638.1"/>
    <property type="molecule type" value="Genomic_DNA"/>
</dbReference>
<dbReference type="PROSITE" id="PS50893">
    <property type="entry name" value="ABC_TRANSPORTER_2"/>
    <property type="match status" value="1"/>
</dbReference>
<evidence type="ECO:0000256" key="3">
    <source>
        <dbReference type="ARBA" id="ARBA00022741"/>
    </source>
</evidence>
<evidence type="ECO:0000313" key="8">
    <source>
        <dbReference type="Proteomes" id="UP001500751"/>
    </source>
</evidence>
<dbReference type="InterPro" id="IPR017871">
    <property type="entry name" value="ABC_transporter-like_CS"/>
</dbReference>
<organism evidence="7 8">
    <name type="scientific">Catenulispora yoronensis</name>
    <dbReference type="NCBI Taxonomy" id="450799"/>
    <lineage>
        <taxon>Bacteria</taxon>
        <taxon>Bacillati</taxon>
        <taxon>Actinomycetota</taxon>
        <taxon>Actinomycetes</taxon>
        <taxon>Catenulisporales</taxon>
        <taxon>Catenulisporaceae</taxon>
        <taxon>Catenulispora</taxon>
    </lineage>
</organism>
<dbReference type="Gene3D" id="3.40.50.300">
    <property type="entry name" value="P-loop containing nucleotide triphosphate hydrolases"/>
    <property type="match status" value="1"/>
</dbReference>
<keyword evidence="4 7" id="KW-0067">ATP-binding</keyword>
<gene>
    <name evidence="7" type="ORF">GCM10009839_68400</name>
</gene>
<sequence>MLSLGSLTAGYDGGTVLHGIDLEIPAGSIHAVVGHNGAGKTTLIQTVAGLVPVSGGRVSVGGVDVTRLAAHRRARAGIGLVPQGRRVFPGLTVQEHLTLAFGRGRGFGRRGGWVGGGGQSGRARGEAEVWTPESVKELLPRLGERAGHRGRQLSGGEQQMLAIARALLGQPRLLLLDEPTEGLAPLIVQDIAALIRRLPEHGLTILVAAPRPAFAASVAERVTILVAGRSAGEFGGRELRERPELAASAMWHVGAEDATSTIGHSVEGTR</sequence>
<evidence type="ECO:0000256" key="1">
    <source>
        <dbReference type="ARBA" id="ARBA00005417"/>
    </source>
</evidence>
<comment type="similarity">
    <text evidence="1">Belongs to the ABC transporter superfamily.</text>
</comment>
<feature type="domain" description="ABC transporter" evidence="6">
    <location>
        <begin position="2"/>
        <end position="252"/>
    </location>
</feature>
<dbReference type="PANTHER" id="PTHR43820:SF4">
    <property type="entry name" value="HIGH-AFFINITY BRANCHED-CHAIN AMINO ACID TRANSPORT ATP-BINDING PROTEIN LIVF"/>
    <property type="match status" value="1"/>
</dbReference>
<keyword evidence="2" id="KW-0813">Transport</keyword>
<name>A0ABN2V4M7_9ACTN</name>
<dbReference type="InterPro" id="IPR027417">
    <property type="entry name" value="P-loop_NTPase"/>
</dbReference>
<reference evidence="7 8" key="1">
    <citation type="journal article" date="2019" name="Int. J. Syst. Evol. Microbiol.">
        <title>The Global Catalogue of Microorganisms (GCM) 10K type strain sequencing project: providing services to taxonomists for standard genome sequencing and annotation.</title>
        <authorList>
            <consortium name="The Broad Institute Genomics Platform"/>
            <consortium name="The Broad Institute Genome Sequencing Center for Infectious Disease"/>
            <person name="Wu L."/>
            <person name="Ma J."/>
        </authorList>
    </citation>
    <scope>NUCLEOTIDE SEQUENCE [LARGE SCALE GENOMIC DNA]</scope>
    <source>
        <strain evidence="7 8">JCM 16014</strain>
    </source>
</reference>
<dbReference type="PANTHER" id="PTHR43820">
    <property type="entry name" value="HIGH-AFFINITY BRANCHED-CHAIN AMINO ACID TRANSPORT ATP-BINDING PROTEIN LIVF"/>
    <property type="match status" value="1"/>
</dbReference>
<comment type="caution">
    <text evidence="7">The sequence shown here is derived from an EMBL/GenBank/DDBJ whole genome shotgun (WGS) entry which is preliminary data.</text>
</comment>
<evidence type="ECO:0000259" key="6">
    <source>
        <dbReference type="PROSITE" id="PS50893"/>
    </source>
</evidence>
<keyword evidence="5" id="KW-0029">Amino-acid transport</keyword>
<proteinExistence type="inferred from homology"/>
<protein>
    <submittedName>
        <fullName evidence="7">ABC transporter ATP-binding protein</fullName>
    </submittedName>
</protein>
<evidence type="ECO:0000256" key="5">
    <source>
        <dbReference type="ARBA" id="ARBA00022970"/>
    </source>
</evidence>
<dbReference type="Pfam" id="PF00005">
    <property type="entry name" value="ABC_tran"/>
    <property type="match status" value="1"/>
</dbReference>
<keyword evidence="8" id="KW-1185">Reference proteome</keyword>
<dbReference type="InterPro" id="IPR003439">
    <property type="entry name" value="ABC_transporter-like_ATP-bd"/>
</dbReference>
<accession>A0ABN2V4M7</accession>
<dbReference type="GO" id="GO:0005524">
    <property type="term" value="F:ATP binding"/>
    <property type="evidence" value="ECO:0007669"/>
    <property type="project" value="UniProtKB-KW"/>
</dbReference>
<dbReference type="InterPro" id="IPR003593">
    <property type="entry name" value="AAA+_ATPase"/>
</dbReference>
<dbReference type="SMART" id="SM00382">
    <property type="entry name" value="AAA"/>
    <property type="match status" value="1"/>
</dbReference>
<keyword evidence="3" id="KW-0547">Nucleotide-binding</keyword>
<evidence type="ECO:0000256" key="2">
    <source>
        <dbReference type="ARBA" id="ARBA00022448"/>
    </source>
</evidence>
<dbReference type="InterPro" id="IPR052156">
    <property type="entry name" value="BCAA_Transport_ATP-bd_LivF"/>
</dbReference>
<dbReference type="SUPFAM" id="SSF52540">
    <property type="entry name" value="P-loop containing nucleoside triphosphate hydrolases"/>
    <property type="match status" value="1"/>
</dbReference>
<evidence type="ECO:0000313" key="7">
    <source>
        <dbReference type="EMBL" id="GAA2051638.1"/>
    </source>
</evidence>
<dbReference type="RefSeq" id="WP_344669838.1">
    <property type="nucleotide sequence ID" value="NZ_BAAAQN010000052.1"/>
</dbReference>
<dbReference type="Proteomes" id="UP001500751">
    <property type="component" value="Unassembled WGS sequence"/>
</dbReference>
<evidence type="ECO:0000256" key="4">
    <source>
        <dbReference type="ARBA" id="ARBA00022840"/>
    </source>
</evidence>
<dbReference type="PROSITE" id="PS00211">
    <property type="entry name" value="ABC_TRANSPORTER_1"/>
    <property type="match status" value="1"/>
</dbReference>